<dbReference type="PANTHER" id="PTHR16469">
    <property type="entry name" value="UBIQUITIN-ASSOCIATED AND SH3 DOMAIN-CONTAINING BA-RELATED"/>
    <property type="match status" value="1"/>
</dbReference>
<keyword evidence="3" id="KW-1185">Reference proteome</keyword>
<feature type="region of interest" description="Disordered" evidence="1">
    <location>
        <begin position="474"/>
        <end position="535"/>
    </location>
</feature>
<evidence type="ECO:0000313" key="2">
    <source>
        <dbReference type="EMBL" id="ETN41013.1"/>
    </source>
</evidence>
<accession>W2RZ17</accession>
<feature type="region of interest" description="Disordered" evidence="1">
    <location>
        <begin position="97"/>
        <end position="141"/>
    </location>
</feature>
<dbReference type="InterPro" id="IPR051710">
    <property type="entry name" value="Phosphatase_SH3-domain"/>
</dbReference>
<dbReference type="CDD" id="cd07040">
    <property type="entry name" value="HP"/>
    <property type="match status" value="1"/>
</dbReference>
<gene>
    <name evidence="2" type="ORF">HMPREF1541_02946</name>
</gene>
<evidence type="ECO:0000313" key="3">
    <source>
        <dbReference type="Proteomes" id="UP000030752"/>
    </source>
</evidence>
<dbReference type="InParanoid" id="W2RZ17"/>
<dbReference type="Proteomes" id="UP000030752">
    <property type="component" value="Unassembled WGS sequence"/>
</dbReference>
<organism evidence="2 3">
    <name type="scientific">Cyphellophora europaea (strain CBS 101466)</name>
    <name type="common">Phialophora europaea</name>
    <dbReference type="NCBI Taxonomy" id="1220924"/>
    <lineage>
        <taxon>Eukaryota</taxon>
        <taxon>Fungi</taxon>
        <taxon>Dikarya</taxon>
        <taxon>Ascomycota</taxon>
        <taxon>Pezizomycotina</taxon>
        <taxon>Eurotiomycetes</taxon>
        <taxon>Chaetothyriomycetidae</taxon>
        <taxon>Chaetothyriales</taxon>
        <taxon>Cyphellophoraceae</taxon>
        <taxon>Cyphellophora</taxon>
    </lineage>
</organism>
<dbReference type="InterPro" id="IPR013078">
    <property type="entry name" value="His_Pase_superF_clade-1"/>
</dbReference>
<protein>
    <recommendedName>
        <fullName evidence="4">Phosphoglycerate mutase</fullName>
    </recommendedName>
</protein>
<dbReference type="AlphaFoldDB" id="W2RZ17"/>
<reference evidence="2 3" key="1">
    <citation type="submission" date="2013-03" db="EMBL/GenBank/DDBJ databases">
        <title>The Genome Sequence of Phialophora europaea CBS 101466.</title>
        <authorList>
            <consortium name="The Broad Institute Genomics Platform"/>
            <person name="Cuomo C."/>
            <person name="de Hoog S."/>
            <person name="Gorbushina A."/>
            <person name="Walker B."/>
            <person name="Young S.K."/>
            <person name="Zeng Q."/>
            <person name="Gargeya S."/>
            <person name="Fitzgerald M."/>
            <person name="Haas B."/>
            <person name="Abouelleil A."/>
            <person name="Allen A.W."/>
            <person name="Alvarado L."/>
            <person name="Arachchi H.M."/>
            <person name="Berlin A.M."/>
            <person name="Chapman S.B."/>
            <person name="Gainer-Dewar J."/>
            <person name="Goldberg J."/>
            <person name="Griggs A."/>
            <person name="Gujja S."/>
            <person name="Hansen M."/>
            <person name="Howarth C."/>
            <person name="Imamovic A."/>
            <person name="Ireland A."/>
            <person name="Larimer J."/>
            <person name="McCowan C."/>
            <person name="Murphy C."/>
            <person name="Pearson M."/>
            <person name="Poon T.W."/>
            <person name="Priest M."/>
            <person name="Roberts A."/>
            <person name="Saif S."/>
            <person name="Shea T."/>
            <person name="Sisk P."/>
            <person name="Sykes S."/>
            <person name="Wortman J."/>
            <person name="Nusbaum C."/>
            <person name="Birren B."/>
        </authorList>
    </citation>
    <scope>NUCLEOTIDE SEQUENCE [LARGE SCALE GENOMIC DNA]</scope>
    <source>
        <strain evidence="2 3">CBS 101466</strain>
    </source>
</reference>
<dbReference type="SUPFAM" id="SSF53254">
    <property type="entry name" value="Phosphoglycerate mutase-like"/>
    <property type="match status" value="1"/>
</dbReference>
<evidence type="ECO:0000256" key="1">
    <source>
        <dbReference type="SAM" id="MobiDB-lite"/>
    </source>
</evidence>
<dbReference type="RefSeq" id="XP_008715522.1">
    <property type="nucleotide sequence ID" value="XM_008717300.1"/>
</dbReference>
<dbReference type="GeneID" id="19970285"/>
<dbReference type="eggNOG" id="KOG3734">
    <property type="taxonomic scope" value="Eukaryota"/>
</dbReference>
<sequence length="535" mass="59151">MAKQPAVVAIVRHGARLDVSDKSWRDTAEKPYDTPLSYGGWLQCQMLGSRIANELQFLDITKKLDEDGSTSPPKRRKVIIHSSPYLRCVQTSIALSAGLREPDPRPGRLSVPTVRHGSRLENEIREEDIEGEEHSPRPEKPTLKLDCFLEEWRSAGYFEKTIPPAPSSQLLATAKDYLRRPAEDIKGADIAGAPLQELEAIDWSDKVQEANALPIHEKTGLRQQLSKRARHFSDVPSSGRPNRLRTASNGYSPPVPTYALAPTDAIPAGFVAHARDACLNIDFDWDSTEEWADGSTWDEEWGLMHRRVGNGLQNMIDHYGDESDEEVVLILVTHQACCNALIRIMTGAPALHDIGTSSLTMAVRRPTSIVAETKTPTSRRGSLDTGIAQAFQMKIIASTEHLRGGSNPLGLNSPRLGQSPALASRRIVGADSPEGFSLGDPWRPQTMLRSFSHRSSEADQEPPVPDGLWRAEGARTESKEDAVEVEPPVHLWGIEDGSRNLPVRSASHRMWGGQSSNQRDRSPGKRRWTAVDRSP</sequence>
<name>W2RZ17_CYPE1</name>
<dbReference type="HOGENOM" id="CLU_018502_1_0_1"/>
<dbReference type="OrthoDB" id="3898179at2759"/>
<feature type="region of interest" description="Disordered" evidence="1">
    <location>
        <begin position="222"/>
        <end position="248"/>
    </location>
</feature>
<dbReference type="EMBL" id="KB822719">
    <property type="protein sequence ID" value="ETN41013.1"/>
    <property type="molecule type" value="Genomic_DNA"/>
</dbReference>
<dbReference type="InterPro" id="IPR029033">
    <property type="entry name" value="His_PPase_superfam"/>
</dbReference>
<feature type="compositionally biased region" description="Basic and acidic residues" evidence="1">
    <location>
        <begin position="132"/>
        <end position="141"/>
    </location>
</feature>
<dbReference type="SMART" id="SM00855">
    <property type="entry name" value="PGAM"/>
    <property type="match status" value="1"/>
</dbReference>
<proteinExistence type="predicted"/>
<dbReference type="PANTHER" id="PTHR16469:SF27">
    <property type="entry name" value="UBIQUITIN-ASSOCIATED AND SH3 DOMAIN-CONTAINING BA-RELATED"/>
    <property type="match status" value="1"/>
</dbReference>
<feature type="compositionally biased region" description="Polar residues" evidence="1">
    <location>
        <begin position="235"/>
        <end position="248"/>
    </location>
</feature>
<dbReference type="STRING" id="1220924.W2RZ17"/>
<dbReference type="Gene3D" id="3.40.50.1240">
    <property type="entry name" value="Phosphoglycerate mutase-like"/>
    <property type="match status" value="1"/>
</dbReference>
<dbReference type="VEuPathDB" id="FungiDB:HMPREF1541_02946"/>
<evidence type="ECO:0008006" key="4">
    <source>
        <dbReference type="Google" id="ProtNLM"/>
    </source>
</evidence>